<keyword evidence="2" id="KW-1185">Reference proteome</keyword>
<reference evidence="1" key="1">
    <citation type="journal article" date="2020" name="bioRxiv">
        <title>Hybrid origin of Populus tomentosa Carr. identified through genome sequencing and phylogenomic analysis.</title>
        <authorList>
            <person name="An X."/>
            <person name="Gao K."/>
            <person name="Chen Z."/>
            <person name="Li J."/>
            <person name="Yang X."/>
            <person name="Yang X."/>
            <person name="Zhou J."/>
            <person name="Guo T."/>
            <person name="Zhao T."/>
            <person name="Huang S."/>
            <person name="Miao D."/>
            <person name="Khan W.U."/>
            <person name="Rao P."/>
            <person name="Ye M."/>
            <person name="Lei B."/>
            <person name="Liao W."/>
            <person name="Wang J."/>
            <person name="Ji L."/>
            <person name="Li Y."/>
            <person name="Guo B."/>
            <person name="Mustafa N.S."/>
            <person name="Li S."/>
            <person name="Yun Q."/>
            <person name="Keller S.R."/>
            <person name="Mao J."/>
            <person name="Zhang R."/>
            <person name="Strauss S.H."/>
        </authorList>
    </citation>
    <scope>NUCLEOTIDE SEQUENCE</scope>
    <source>
        <strain evidence="1">GM15</strain>
        <tissue evidence="1">Leaf</tissue>
    </source>
</reference>
<sequence>MLLKRSKLCAIKFLRKWRHFSEPYYDHIHFKAPRKEFYFFWFGLVFCNRTEQVCVVGTFSCGFAGADLLEENRNFRGFVAPFQFAFVTLTFA</sequence>
<organism evidence="1 2">
    <name type="scientific">Populus tomentosa</name>
    <name type="common">Chinese white poplar</name>
    <dbReference type="NCBI Taxonomy" id="118781"/>
    <lineage>
        <taxon>Eukaryota</taxon>
        <taxon>Viridiplantae</taxon>
        <taxon>Streptophyta</taxon>
        <taxon>Embryophyta</taxon>
        <taxon>Tracheophyta</taxon>
        <taxon>Spermatophyta</taxon>
        <taxon>Magnoliopsida</taxon>
        <taxon>eudicotyledons</taxon>
        <taxon>Gunneridae</taxon>
        <taxon>Pentapetalae</taxon>
        <taxon>rosids</taxon>
        <taxon>fabids</taxon>
        <taxon>Malpighiales</taxon>
        <taxon>Salicaceae</taxon>
        <taxon>Saliceae</taxon>
        <taxon>Populus</taxon>
    </lineage>
</organism>
<dbReference type="Proteomes" id="UP000886885">
    <property type="component" value="Chromosome 2D"/>
</dbReference>
<gene>
    <name evidence="1" type="ORF">POTOM_011221</name>
</gene>
<dbReference type="AlphaFoldDB" id="A0A8X8A9F5"/>
<evidence type="ECO:0000313" key="2">
    <source>
        <dbReference type="Proteomes" id="UP000886885"/>
    </source>
</evidence>
<comment type="caution">
    <text evidence="1">The sequence shown here is derived from an EMBL/GenBank/DDBJ whole genome shotgun (WGS) entry which is preliminary data.</text>
</comment>
<dbReference type="EMBL" id="JAAWWB010000004">
    <property type="protein sequence ID" value="KAG6785488.1"/>
    <property type="molecule type" value="Genomic_DNA"/>
</dbReference>
<evidence type="ECO:0000313" key="1">
    <source>
        <dbReference type="EMBL" id="KAG6785488.1"/>
    </source>
</evidence>
<protein>
    <submittedName>
        <fullName evidence="1">Uncharacterized protein</fullName>
    </submittedName>
</protein>
<proteinExistence type="predicted"/>
<name>A0A8X8A9F5_POPTO</name>
<accession>A0A8X8A9F5</accession>